<reference evidence="3 4" key="1">
    <citation type="submission" date="2019-04" db="EMBL/GenBank/DDBJ databases">
        <title>Comparative genomics and transcriptomics to analyze fruiting body development in filamentous ascomycetes.</title>
        <authorList>
            <consortium name="DOE Joint Genome Institute"/>
            <person name="Lutkenhaus R."/>
            <person name="Traeger S."/>
            <person name="Breuer J."/>
            <person name="Kuo A."/>
            <person name="Lipzen A."/>
            <person name="Pangilinan J."/>
            <person name="Dilworth D."/>
            <person name="Sandor L."/>
            <person name="Poggeler S."/>
            <person name="Barry K."/>
            <person name="Grigoriev I.V."/>
            <person name="Nowrousian M."/>
        </authorList>
    </citation>
    <scope>NUCLEOTIDE SEQUENCE [LARGE SCALE GENOMIC DNA]</scope>
    <source>
        <strain evidence="3 4">CBS 389.68</strain>
    </source>
</reference>
<dbReference type="OrthoDB" id="190846at2759"/>
<gene>
    <name evidence="3" type="ORF">EX30DRAFT_308016</name>
</gene>
<sequence>MASDSVRRRPRRPSGPISPKIDPNPPHSPPIDDEPSTECDGDLETSSAEDQAQPHHRSSSHKHKHPKAKRRSLTTFIVGGLVGLFFAGWAKNQDLVTMELLQDLRLESIFDAIPAGILKEASDISKREQEVVNYDAFATGLALKSEGLRVKHPVIMIPGVISTGLESWGTAEKSRPYFRKRMWGSWSMLRAMITDRALWKRHIMLDKDTGLDPPDIKLRAALGFDATDFFITGYWLWSKILENLASIGYDPTNAYTASYDWRLSYGNLEVRDQYFTRLKTHIETAKHVSGEKVVMVGHSMGSQVAHYFLKWVEAKGHGNGGPHWAEDHIEAFINISGCMLGAVKGLPAVLSGEMRDTVQLNQVAVYGLEKFFGKEERAEIMRAMPGISSMLPKGGEAVWGNSTWAPDDTPGQQTTFGAPIRFMQPNSTIADKNLTMKDSLMYLIESSEPWYRRQVLTNYSHDVAHTRAEIEANERIPAKWVNPLESRLPLAPSMKIYCFYGVGKPTERGYYFRHVNDPLAKLKAVIDTSVNAADSDHGVVSSEGDGTVPLLSTGYMCSKGWKMKRYNPAGIEVKTWELVHEPDRFDIRGGPRTADHVDILGRPDLSELILRVAAGQGENIKTNIVSDIMEISERVQIFDD</sequence>
<keyword evidence="4" id="KW-1185">Reference proteome</keyword>
<keyword evidence="2" id="KW-1133">Transmembrane helix</keyword>
<proteinExistence type="predicted"/>
<dbReference type="Pfam" id="PF02450">
    <property type="entry name" value="LCAT"/>
    <property type="match status" value="1"/>
</dbReference>
<dbReference type="SUPFAM" id="SSF53474">
    <property type="entry name" value="alpha/beta-Hydrolases"/>
    <property type="match status" value="1"/>
</dbReference>
<feature type="transmembrane region" description="Helical" evidence="2">
    <location>
        <begin position="72"/>
        <end position="90"/>
    </location>
</feature>
<evidence type="ECO:0000256" key="1">
    <source>
        <dbReference type="SAM" id="MobiDB-lite"/>
    </source>
</evidence>
<evidence type="ECO:0000313" key="4">
    <source>
        <dbReference type="Proteomes" id="UP000298138"/>
    </source>
</evidence>
<feature type="compositionally biased region" description="Acidic residues" evidence="1">
    <location>
        <begin position="31"/>
        <end position="43"/>
    </location>
</feature>
<evidence type="ECO:0000313" key="3">
    <source>
        <dbReference type="EMBL" id="TGZ80267.1"/>
    </source>
</evidence>
<protein>
    <submittedName>
        <fullName evidence="3">LACT-domain-containing protein</fullName>
    </submittedName>
</protein>
<dbReference type="GO" id="GO:0008374">
    <property type="term" value="F:O-acyltransferase activity"/>
    <property type="evidence" value="ECO:0007669"/>
    <property type="project" value="InterPro"/>
</dbReference>
<dbReference type="Gene3D" id="3.40.50.1820">
    <property type="entry name" value="alpha/beta hydrolase"/>
    <property type="match status" value="1"/>
</dbReference>
<dbReference type="AlphaFoldDB" id="A0A4S2MUT8"/>
<evidence type="ECO:0000256" key="2">
    <source>
        <dbReference type="SAM" id="Phobius"/>
    </source>
</evidence>
<dbReference type="InterPro" id="IPR029058">
    <property type="entry name" value="AB_hydrolase_fold"/>
</dbReference>
<dbReference type="Proteomes" id="UP000298138">
    <property type="component" value="Unassembled WGS sequence"/>
</dbReference>
<dbReference type="EMBL" id="ML220126">
    <property type="protein sequence ID" value="TGZ80267.1"/>
    <property type="molecule type" value="Genomic_DNA"/>
</dbReference>
<dbReference type="FunCoup" id="A0A4S2MUT8">
    <property type="interactions" value="223"/>
</dbReference>
<feature type="compositionally biased region" description="Basic residues" evidence="1">
    <location>
        <begin position="54"/>
        <end position="70"/>
    </location>
</feature>
<dbReference type="GO" id="GO:0006629">
    <property type="term" value="P:lipid metabolic process"/>
    <property type="evidence" value="ECO:0007669"/>
    <property type="project" value="InterPro"/>
</dbReference>
<keyword evidence="2" id="KW-0812">Transmembrane</keyword>
<dbReference type="InParanoid" id="A0A4S2MUT8"/>
<dbReference type="InterPro" id="IPR003386">
    <property type="entry name" value="LACT/PDAT_acylTrfase"/>
</dbReference>
<accession>A0A4S2MUT8</accession>
<feature type="region of interest" description="Disordered" evidence="1">
    <location>
        <begin position="1"/>
        <end position="70"/>
    </location>
</feature>
<dbReference type="PANTHER" id="PTHR11440">
    <property type="entry name" value="LECITHIN-CHOLESTEROL ACYLTRANSFERASE-RELATED"/>
    <property type="match status" value="1"/>
</dbReference>
<organism evidence="3 4">
    <name type="scientific">Ascodesmis nigricans</name>
    <dbReference type="NCBI Taxonomy" id="341454"/>
    <lineage>
        <taxon>Eukaryota</taxon>
        <taxon>Fungi</taxon>
        <taxon>Dikarya</taxon>
        <taxon>Ascomycota</taxon>
        <taxon>Pezizomycotina</taxon>
        <taxon>Pezizomycetes</taxon>
        <taxon>Pezizales</taxon>
        <taxon>Ascodesmidaceae</taxon>
        <taxon>Ascodesmis</taxon>
    </lineage>
</organism>
<dbReference type="STRING" id="341454.A0A4S2MUT8"/>
<name>A0A4S2MUT8_9PEZI</name>
<keyword evidence="2" id="KW-0472">Membrane</keyword>